<accession>A0A387HKX3</accession>
<dbReference type="PANTHER" id="PTHR48106:SF13">
    <property type="entry name" value="QUINONE OXIDOREDUCTASE-RELATED"/>
    <property type="match status" value="1"/>
</dbReference>
<evidence type="ECO:0000313" key="5">
    <source>
        <dbReference type="Proteomes" id="UP000271554"/>
    </source>
</evidence>
<dbReference type="SMART" id="SM00829">
    <property type="entry name" value="PKS_ER"/>
    <property type="match status" value="1"/>
</dbReference>
<dbReference type="EC" id="1.3.1.103" evidence="4"/>
<dbReference type="GO" id="GO:0070402">
    <property type="term" value="F:NADPH binding"/>
    <property type="evidence" value="ECO:0007669"/>
    <property type="project" value="TreeGrafter"/>
</dbReference>
<dbReference type="GO" id="GO:0005829">
    <property type="term" value="C:cytosol"/>
    <property type="evidence" value="ECO:0007669"/>
    <property type="project" value="TreeGrafter"/>
</dbReference>
<evidence type="ECO:0000256" key="2">
    <source>
        <dbReference type="ARBA" id="ARBA00023002"/>
    </source>
</evidence>
<dbReference type="GO" id="GO:0102523">
    <property type="term" value="F:2-chloroacrylate reductase activity"/>
    <property type="evidence" value="ECO:0007669"/>
    <property type="project" value="UniProtKB-EC"/>
</dbReference>
<organism evidence="4 5">
    <name type="scientific">Streptomyces hundungensis</name>
    <dbReference type="NCBI Taxonomy" id="1077946"/>
    <lineage>
        <taxon>Bacteria</taxon>
        <taxon>Bacillati</taxon>
        <taxon>Actinomycetota</taxon>
        <taxon>Actinomycetes</taxon>
        <taxon>Kitasatosporales</taxon>
        <taxon>Streptomycetaceae</taxon>
        <taxon>Streptomyces</taxon>
    </lineage>
</organism>
<dbReference type="AlphaFoldDB" id="A0A387HKX3"/>
<dbReference type="GO" id="GO:0035925">
    <property type="term" value="F:mRNA 3'-UTR AU-rich region binding"/>
    <property type="evidence" value="ECO:0007669"/>
    <property type="project" value="TreeGrafter"/>
</dbReference>
<sequence>MRVAQVQGFGGPEMLVHVEVADPVAGPGEVVVAVDHIDTLFVQTQIRAGGFSEFFGVEPPYVPAGGVSGTVTAIGPGVDEALAGRRVAVSGIDNTYAELVTAPAAQLCPVPDGVGLREAASLVHDAVTALALLENTALKPGETVLITGASGGMGTLLVQLAHGLGARVVGVARGPEKTALVRELGADLVIDAGDPEWGLRARAALGEGGADLILDGVGGQLGRDAFALTADGGRFSAHGAPSGTGFAAVDPDEARRRDITLLGIGDVQVTDERRTAFLARALHEVAAGRLRPVIGEVFPLARAADAHRAIEGRGLVGKVLLTP</sequence>
<dbReference type="Gene3D" id="3.40.50.720">
    <property type="entry name" value="NAD(P)-binding Rossmann-like Domain"/>
    <property type="match status" value="1"/>
</dbReference>
<dbReference type="InterPro" id="IPR011032">
    <property type="entry name" value="GroES-like_sf"/>
</dbReference>
<name>A0A387HKX3_9ACTN</name>
<reference evidence="4 5" key="1">
    <citation type="submission" date="2018-10" db="EMBL/GenBank/DDBJ databases">
        <title>Relationship between Morphology and Antimicrobial Activity in Streptomyces.</title>
        <authorList>
            <person name="Kang H.J."/>
            <person name="Kim S.B."/>
        </authorList>
    </citation>
    <scope>NUCLEOTIDE SEQUENCE [LARGE SCALE GENOMIC DNA]</scope>
    <source>
        <strain evidence="4 5">BH38</strain>
    </source>
</reference>
<dbReference type="Pfam" id="PF08240">
    <property type="entry name" value="ADH_N"/>
    <property type="match status" value="1"/>
</dbReference>
<dbReference type="EMBL" id="CP032698">
    <property type="protein sequence ID" value="AYG81492.1"/>
    <property type="molecule type" value="Genomic_DNA"/>
</dbReference>
<dbReference type="OrthoDB" id="5195079at2"/>
<evidence type="ECO:0000256" key="1">
    <source>
        <dbReference type="ARBA" id="ARBA00022857"/>
    </source>
</evidence>
<evidence type="ECO:0000259" key="3">
    <source>
        <dbReference type="SMART" id="SM00829"/>
    </source>
</evidence>
<dbReference type="InterPro" id="IPR020843">
    <property type="entry name" value="ER"/>
</dbReference>
<dbReference type="InterPro" id="IPR013154">
    <property type="entry name" value="ADH-like_N"/>
</dbReference>
<feature type="domain" description="Enoyl reductase (ER)" evidence="3">
    <location>
        <begin position="10"/>
        <end position="321"/>
    </location>
</feature>
<dbReference type="GO" id="GO:0003960">
    <property type="term" value="F:quinone reductase (NADPH) activity"/>
    <property type="evidence" value="ECO:0007669"/>
    <property type="project" value="TreeGrafter"/>
</dbReference>
<dbReference type="RefSeq" id="WP_120727930.1">
    <property type="nucleotide sequence ID" value="NZ_CP032698.1"/>
</dbReference>
<dbReference type="Proteomes" id="UP000271554">
    <property type="component" value="Chromosome"/>
</dbReference>
<proteinExistence type="predicted"/>
<protein>
    <submittedName>
        <fullName evidence="4">2-haloacrylate reductase</fullName>
        <ecNumber evidence="4">1.3.1.103</ecNumber>
    </submittedName>
</protein>
<keyword evidence="5" id="KW-1185">Reference proteome</keyword>
<dbReference type="SUPFAM" id="SSF50129">
    <property type="entry name" value="GroES-like"/>
    <property type="match status" value="1"/>
</dbReference>
<dbReference type="PANTHER" id="PTHR48106">
    <property type="entry name" value="QUINONE OXIDOREDUCTASE PIG3-RELATED"/>
    <property type="match status" value="1"/>
</dbReference>
<dbReference type="Pfam" id="PF13602">
    <property type="entry name" value="ADH_zinc_N_2"/>
    <property type="match status" value="1"/>
</dbReference>
<dbReference type="KEGG" id="shun:DWB77_03640"/>
<gene>
    <name evidence="4" type="ORF">DWB77_03640</name>
</gene>
<keyword evidence="2 4" id="KW-0560">Oxidoreductase</keyword>
<dbReference type="InterPro" id="IPR036291">
    <property type="entry name" value="NAD(P)-bd_dom_sf"/>
</dbReference>
<evidence type="ECO:0000313" key="4">
    <source>
        <dbReference type="EMBL" id="AYG81492.1"/>
    </source>
</evidence>
<keyword evidence="1" id="KW-0521">NADP</keyword>
<dbReference type="CDD" id="cd08244">
    <property type="entry name" value="MDR_enoyl_red"/>
    <property type="match status" value="1"/>
</dbReference>
<dbReference type="SUPFAM" id="SSF51735">
    <property type="entry name" value="NAD(P)-binding Rossmann-fold domains"/>
    <property type="match status" value="1"/>
</dbReference>
<dbReference type="Gene3D" id="3.90.180.10">
    <property type="entry name" value="Medium-chain alcohol dehydrogenases, catalytic domain"/>
    <property type="match status" value="1"/>
</dbReference>